<dbReference type="GO" id="GO:0005829">
    <property type="term" value="C:cytosol"/>
    <property type="evidence" value="ECO:0007669"/>
    <property type="project" value="TreeGrafter"/>
</dbReference>
<gene>
    <name evidence="5" type="ORF">SAMN02745217_01644</name>
</gene>
<dbReference type="STRING" id="1121345.SAMN02745217_01644"/>
<evidence type="ECO:0000313" key="6">
    <source>
        <dbReference type="Proteomes" id="UP000184612"/>
    </source>
</evidence>
<evidence type="ECO:0000259" key="4">
    <source>
        <dbReference type="Pfam" id="PF22624"/>
    </source>
</evidence>
<organism evidence="5 6">
    <name type="scientific">Anaerocolumna xylanovorans DSM 12503</name>
    <dbReference type="NCBI Taxonomy" id="1121345"/>
    <lineage>
        <taxon>Bacteria</taxon>
        <taxon>Bacillati</taxon>
        <taxon>Bacillota</taxon>
        <taxon>Clostridia</taxon>
        <taxon>Lachnospirales</taxon>
        <taxon>Lachnospiraceae</taxon>
        <taxon>Anaerocolumna</taxon>
    </lineage>
</organism>
<keyword evidence="2 5" id="KW-0808">Transferase</keyword>
<dbReference type="InterPro" id="IPR008278">
    <property type="entry name" value="4-PPantetheinyl_Trfase_dom"/>
</dbReference>
<dbReference type="SUPFAM" id="SSF56214">
    <property type="entry name" value="4'-phosphopantetheinyl transferase"/>
    <property type="match status" value="2"/>
</dbReference>
<dbReference type="GO" id="GO:0000287">
    <property type="term" value="F:magnesium ion binding"/>
    <property type="evidence" value="ECO:0007669"/>
    <property type="project" value="InterPro"/>
</dbReference>
<dbReference type="Pfam" id="PF22624">
    <property type="entry name" value="AASDHPPT_N"/>
    <property type="match status" value="1"/>
</dbReference>
<dbReference type="Gene3D" id="3.90.470.20">
    <property type="entry name" value="4'-phosphopantetheinyl transferase domain"/>
    <property type="match status" value="1"/>
</dbReference>
<dbReference type="OrthoDB" id="9808281at2"/>
<keyword evidence="6" id="KW-1185">Reference proteome</keyword>
<evidence type="ECO:0000256" key="2">
    <source>
        <dbReference type="ARBA" id="ARBA00022679"/>
    </source>
</evidence>
<dbReference type="EMBL" id="FRFD01000004">
    <property type="protein sequence ID" value="SHO47735.1"/>
    <property type="molecule type" value="Genomic_DNA"/>
</dbReference>
<dbReference type="Pfam" id="PF01648">
    <property type="entry name" value="ACPS"/>
    <property type="match status" value="1"/>
</dbReference>
<dbReference type="GO" id="GO:0008897">
    <property type="term" value="F:holo-[acyl-carrier-protein] synthase activity"/>
    <property type="evidence" value="ECO:0007669"/>
    <property type="project" value="InterPro"/>
</dbReference>
<dbReference type="InterPro" id="IPR055066">
    <property type="entry name" value="AASDHPPT_N"/>
</dbReference>
<feature type="domain" description="4'-phosphopantetheinyl transferase N-terminal" evidence="4">
    <location>
        <begin position="21"/>
        <end position="96"/>
    </location>
</feature>
<dbReference type="PANTHER" id="PTHR12215">
    <property type="entry name" value="PHOSPHOPANTETHEINE TRANSFERASE"/>
    <property type="match status" value="1"/>
</dbReference>
<dbReference type="PANTHER" id="PTHR12215:SF10">
    <property type="entry name" value="L-AMINOADIPATE-SEMIALDEHYDE DEHYDROGENASE-PHOSPHOPANTETHEINYL TRANSFERASE"/>
    <property type="match status" value="1"/>
</dbReference>
<dbReference type="InterPro" id="IPR037143">
    <property type="entry name" value="4-PPantetheinyl_Trfase_dom_sf"/>
</dbReference>
<reference evidence="5 6" key="1">
    <citation type="submission" date="2016-12" db="EMBL/GenBank/DDBJ databases">
        <authorList>
            <person name="Song W.-J."/>
            <person name="Kurnit D.M."/>
        </authorList>
    </citation>
    <scope>NUCLEOTIDE SEQUENCE [LARGE SCALE GENOMIC DNA]</scope>
    <source>
        <strain evidence="5 6">DSM 12503</strain>
    </source>
</reference>
<proteinExistence type="inferred from homology"/>
<dbReference type="RefSeq" id="WP_073588340.1">
    <property type="nucleotide sequence ID" value="NZ_FRFD01000004.1"/>
</dbReference>
<feature type="domain" description="4'-phosphopantetheinyl transferase" evidence="3">
    <location>
        <begin position="103"/>
        <end position="188"/>
    </location>
</feature>
<evidence type="ECO:0000256" key="1">
    <source>
        <dbReference type="ARBA" id="ARBA00010990"/>
    </source>
</evidence>
<evidence type="ECO:0000259" key="3">
    <source>
        <dbReference type="Pfam" id="PF01648"/>
    </source>
</evidence>
<dbReference type="AlphaFoldDB" id="A0A1M7Y5E0"/>
<dbReference type="Proteomes" id="UP000184612">
    <property type="component" value="Unassembled WGS sequence"/>
</dbReference>
<sequence length="229" mass="26886">MHLYIMEIQDYNWCDQDERFLPFVSCERRDRIKRYIFDIDKKLSLYGALLIRTGIIKKLNCENNSLKFALDEYGKPHLLNNRDLYFNMSHTRNAVICGVADVPIGVDIERIAEPCYDITEKCFHNDERALLGAQGNEQKELFFKLWTQKEAYTKCSGVGICQDLTKINVLDKEVQEKIITGFYADYVYSVYLEKSMEEVNLVKMTVDSLAEIFMRKHIDGRSIKNVMRY</sequence>
<evidence type="ECO:0000313" key="5">
    <source>
        <dbReference type="EMBL" id="SHO47735.1"/>
    </source>
</evidence>
<accession>A0A1M7Y5E0</accession>
<name>A0A1M7Y5E0_9FIRM</name>
<dbReference type="GO" id="GO:0019878">
    <property type="term" value="P:lysine biosynthetic process via aminoadipic acid"/>
    <property type="evidence" value="ECO:0007669"/>
    <property type="project" value="TreeGrafter"/>
</dbReference>
<protein>
    <submittedName>
        <fullName evidence="5">4'-phosphopantetheinyl transferase</fullName>
    </submittedName>
</protein>
<dbReference type="InterPro" id="IPR050559">
    <property type="entry name" value="P-Pant_transferase_sf"/>
</dbReference>
<comment type="similarity">
    <text evidence="1">Belongs to the P-Pant transferase superfamily. Gsp/Sfp/HetI/AcpT family.</text>
</comment>